<dbReference type="PANTHER" id="PTHR47972:SF14">
    <property type="entry name" value="KINESIN-LIKE PROTEIN KIN-14J"/>
    <property type="match status" value="1"/>
</dbReference>
<organism evidence="6 7">
    <name type="scientific">Platanthera guangdongensis</name>
    <dbReference type="NCBI Taxonomy" id="2320717"/>
    <lineage>
        <taxon>Eukaryota</taxon>
        <taxon>Viridiplantae</taxon>
        <taxon>Streptophyta</taxon>
        <taxon>Embryophyta</taxon>
        <taxon>Tracheophyta</taxon>
        <taxon>Spermatophyta</taxon>
        <taxon>Magnoliopsida</taxon>
        <taxon>Liliopsida</taxon>
        <taxon>Asparagales</taxon>
        <taxon>Orchidaceae</taxon>
        <taxon>Orchidoideae</taxon>
        <taxon>Orchideae</taxon>
        <taxon>Orchidinae</taxon>
        <taxon>Platanthera</taxon>
    </lineage>
</organism>
<evidence type="ECO:0000313" key="6">
    <source>
        <dbReference type="EMBL" id="KAK8969971.1"/>
    </source>
</evidence>
<dbReference type="Pfam" id="PF00225">
    <property type="entry name" value="Kinesin"/>
    <property type="match status" value="1"/>
</dbReference>
<keyword evidence="4" id="KW-0175">Coiled coil</keyword>
<proteinExistence type="inferred from homology"/>
<gene>
    <name evidence="6" type="primary">ATK4</name>
    <name evidence="6" type="ORF">KSP40_PGU007771</name>
</gene>
<comment type="caution">
    <text evidence="6">The sequence shown here is derived from an EMBL/GenBank/DDBJ whole genome shotgun (WGS) entry which is preliminary data.</text>
</comment>
<dbReference type="PROSITE" id="PS50067">
    <property type="entry name" value="KINESIN_MOTOR_2"/>
    <property type="match status" value="1"/>
</dbReference>
<keyword evidence="1" id="KW-0493">Microtubule</keyword>
<evidence type="ECO:0000256" key="3">
    <source>
        <dbReference type="PROSITE-ProRule" id="PRU00283"/>
    </source>
</evidence>
<name>A0ABR2N193_9ASPA</name>
<sequence length="550" mass="61607">MQGRFAAGKSARKGVAVGVKGYVEKKHLCRASDRCKARCGCVTLVVIKQSREGSRAHMTMLEERIKQEEQHVWKLTKEKESSSQMILELKQDLETTKDTYEHRCQKLKVEANQNEARLQERISEVEFLLSASTKRINELEVFSESKFQSVKLKGLIDAAENYHTVLAENRKLYNEVQELKGNIRVYCRVRPFLTGQNSKSTKVDHIGENGELVLVNPARQGKDSHRMFKFNKVLGPTATQVNGFLDIQPLIRSVLDGYNVCIFAYGQTGSEWTTLSSKEEWGVNYRALSDLFHISQPHGLAVPDASMFLVKSTSDVLELMQFGQTNRAVGSTALNERSSRSHSILTIHVQGVDLKSGSTSRGCLHLIDLAGSERVDRSKVTGYRLKEAQYIKSLSSLGDVIFALSQKSAHIPYRNSKLTQVLQTSLGGHAKTLMFVQVNPDVESYSETLSTLMFAERVSGVELGAAKSSKEGKDVKDLIEQVAALKCTVARKDDEIEQLRQLKDPSSVSEKLLLREDFGSVWEDLFSPVKRLRPHESDLNYDPIHAVVTA</sequence>
<dbReference type="SUPFAM" id="SSF52540">
    <property type="entry name" value="P-loop containing nucleoside triphosphate hydrolases"/>
    <property type="match status" value="1"/>
</dbReference>
<dbReference type="PRINTS" id="PR00380">
    <property type="entry name" value="KINESINHEAVY"/>
</dbReference>
<feature type="domain" description="Kinesin motor" evidence="5">
    <location>
        <begin position="182"/>
        <end position="461"/>
    </location>
</feature>
<dbReference type="InterPro" id="IPR031852">
    <property type="entry name" value="Vik1/Cik1_MT-bd"/>
</dbReference>
<dbReference type="Pfam" id="PF16796">
    <property type="entry name" value="Microtub_bd"/>
    <property type="match status" value="1"/>
</dbReference>
<evidence type="ECO:0000256" key="1">
    <source>
        <dbReference type="ARBA" id="ARBA00022701"/>
    </source>
</evidence>
<feature type="coiled-coil region" evidence="4">
    <location>
        <begin position="58"/>
        <end position="117"/>
    </location>
</feature>
<dbReference type="InterPro" id="IPR027417">
    <property type="entry name" value="P-loop_NTPase"/>
</dbReference>
<dbReference type="InterPro" id="IPR001752">
    <property type="entry name" value="Kinesin_motor_dom"/>
</dbReference>
<dbReference type="SMART" id="SM00129">
    <property type="entry name" value="KISc"/>
    <property type="match status" value="1"/>
</dbReference>
<protein>
    <submittedName>
        <fullName evidence="6">Kinesin-4</fullName>
    </submittedName>
</protein>
<reference evidence="6 7" key="1">
    <citation type="journal article" date="2022" name="Nat. Plants">
        <title>Genomes of leafy and leafless Platanthera orchids illuminate the evolution of mycoheterotrophy.</title>
        <authorList>
            <person name="Li M.H."/>
            <person name="Liu K.W."/>
            <person name="Li Z."/>
            <person name="Lu H.C."/>
            <person name="Ye Q.L."/>
            <person name="Zhang D."/>
            <person name="Wang J.Y."/>
            <person name="Li Y.F."/>
            <person name="Zhong Z.M."/>
            <person name="Liu X."/>
            <person name="Yu X."/>
            <person name="Liu D.K."/>
            <person name="Tu X.D."/>
            <person name="Liu B."/>
            <person name="Hao Y."/>
            <person name="Liao X.Y."/>
            <person name="Jiang Y.T."/>
            <person name="Sun W.H."/>
            <person name="Chen J."/>
            <person name="Chen Y.Q."/>
            <person name="Ai Y."/>
            <person name="Zhai J.W."/>
            <person name="Wu S.S."/>
            <person name="Zhou Z."/>
            <person name="Hsiao Y.Y."/>
            <person name="Wu W.L."/>
            <person name="Chen Y.Y."/>
            <person name="Lin Y.F."/>
            <person name="Hsu J.L."/>
            <person name="Li C.Y."/>
            <person name="Wang Z.W."/>
            <person name="Zhao X."/>
            <person name="Zhong W.Y."/>
            <person name="Ma X.K."/>
            <person name="Ma L."/>
            <person name="Huang J."/>
            <person name="Chen G.Z."/>
            <person name="Huang M.Z."/>
            <person name="Huang L."/>
            <person name="Peng D.H."/>
            <person name="Luo Y.B."/>
            <person name="Zou S.Q."/>
            <person name="Chen S.P."/>
            <person name="Lan S."/>
            <person name="Tsai W.C."/>
            <person name="Van de Peer Y."/>
            <person name="Liu Z.J."/>
        </authorList>
    </citation>
    <scope>NUCLEOTIDE SEQUENCE [LARGE SCALE GENOMIC DNA]</scope>
    <source>
        <strain evidence="6">Lor288</strain>
    </source>
</reference>
<dbReference type="Proteomes" id="UP001412067">
    <property type="component" value="Unassembled WGS sequence"/>
</dbReference>
<feature type="coiled-coil region" evidence="4">
    <location>
        <begin position="475"/>
        <end position="502"/>
    </location>
</feature>
<dbReference type="InterPro" id="IPR036961">
    <property type="entry name" value="Kinesin_motor_dom_sf"/>
</dbReference>
<comment type="similarity">
    <text evidence="3">Belongs to the TRAFAC class myosin-kinesin ATPase superfamily. Kinesin family.</text>
</comment>
<evidence type="ECO:0000256" key="4">
    <source>
        <dbReference type="SAM" id="Coils"/>
    </source>
</evidence>
<keyword evidence="2" id="KW-0505">Motor protein</keyword>
<keyword evidence="7" id="KW-1185">Reference proteome</keyword>
<dbReference type="EMBL" id="JBBWWR010000002">
    <property type="protein sequence ID" value="KAK8969971.1"/>
    <property type="molecule type" value="Genomic_DNA"/>
</dbReference>
<dbReference type="Gene3D" id="3.40.850.10">
    <property type="entry name" value="Kinesin motor domain"/>
    <property type="match status" value="2"/>
</dbReference>
<dbReference type="InterPro" id="IPR027640">
    <property type="entry name" value="Kinesin-like_fam"/>
</dbReference>
<evidence type="ECO:0000256" key="2">
    <source>
        <dbReference type="ARBA" id="ARBA00023175"/>
    </source>
</evidence>
<dbReference type="PANTHER" id="PTHR47972">
    <property type="entry name" value="KINESIN-LIKE PROTEIN KLP-3"/>
    <property type="match status" value="1"/>
</dbReference>
<comment type="caution">
    <text evidence="3">Lacks conserved residue(s) required for the propagation of feature annotation.</text>
</comment>
<evidence type="ECO:0000259" key="5">
    <source>
        <dbReference type="PROSITE" id="PS50067"/>
    </source>
</evidence>
<evidence type="ECO:0000313" key="7">
    <source>
        <dbReference type="Proteomes" id="UP001412067"/>
    </source>
</evidence>
<accession>A0ABR2N193</accession>